<protein>
    <recommendedName>
        <fullName evidence="1 8">Acyl-homoserine-lactone synthase</fullName>
        <ecNumber evidence="1 8">2.3.1.184</ecNumber>
    </recommendedName>
    <alternativeName>
        <fullName evidence="8">Autoinducer synthesis protein</fullName>
    </alternativeName>
</protein>
<evidence type="ECO:0000313" key="10">
    <source>
        <dbReference type="Proteomes" id="UP000521868"/>
    </source>
</evidence>
<keyword evidence="5 7" id="KW-0071">Autoinducer synthesis</keyword>
<dbReference type="InterPro" id="IPR001690">
    <property type="entry name" value="Autoind_synthase"/>
</dbReference>
<dbReference type="PROSITE" id="PS00949">
    <property type="entry name" value="AUTOINDUCER_SYNTH_1"/>
    <property type="match status" value="1"/>
</dbReference>
<keyword evidence="3 8" id="KW-0808">Transferase</keyword>
<dbReference type="PROSITE" id="PS51187">
    <property type="entry name" value="AUTOINDUCER_SYNTH_2"/>
    <property type="match status" value="1"/>
</dbReference>
<evidence type="ECO:0000256" key="3">
    <source>
        <dbReference type="ARBA" id="ARBA00022679"/>
    </source>
</evidence>
<evidence type="ECO:0000256" key="6">
    <source>
        <dbReference type="ARBA" id="ARBA00048576"/>
    </source>
</evidence>
<dbReference type="PANTHER" id="PTHR39322">
    <property type="entry name" value="ACYL-HOMOSERINE-LACTONE SYNTHASE"/>
    <property type="match status" value="1"/>
</dbReference>
<comment type="caution">
    <text evidence="9">The sequence shown here is derived from an EMBL/GenBank/DDBJ whole genome shotgun (WGS) entry which is preliminary data.</text>
</comment>
<keyword evidence="2 7" id="KW-0673">Quorum sensing</keyword>
<dbReference type="GO" id="GO:0061579">
    <property type="term" value="F:N-acyl homoserine lactone synthase activity"/>
    <property type="evidence" value="ECO:0007669"/>
    <property type="project" value="UniProtKB-UniRule"/>
</dbReference>
<gene>
    <name evidence="9" type="ORF">RAMLITH_01975</name>
</gene>
<organism evidence="9 10">
    <name type="scientific">Ramlibacter lithotrophicus</name>
    <dbReference type="NCBI Taxonomy" id="2606681"/>
    <lineage>
        <taxon>Bacteria</taxon>
        <taxon>Pseudomonadati</taxon>
        <taxon>Pseudomonadota</taxon>
        <taxon>Betaproteobacteria</taxon>
        <taxon>Burkholderiales</taxon>
        <taxon>Comamonadaceae</taxon>
        <taxon>Ramlibacter</taxon>
    </lineage>
</organism>
<dbReference type="Pfam" id="PF00765">
    <property type="entry name" value="Autoind_synth"/>
    <property type="match status" value="1"/>
</dbReference>
<keyword evidence="4 8" id="KW-0949">S-adenosyl-L-methionine</keyword>
<evidence type="ECO:0000256" key="5">
    <source>
        <dbReference type="ARBA" id="ARBA00022929"/>
    </source>
</evidence>
<evidence type="ECO:0000256" key="4">
    <source>
        <dbReference type="ARBA" id="ARBA00022691"/>
    </source>
</evidence>
<evidence type="ECO:0000313" key="9">
    <source>
        <dbReference type="EMBL" id="NKE64576.1"/>
    </source>
</evidence>
<dbReference type="Proteomes" id="UP000521868">
    <property type="component" value="Unassembled WGS sequence"/>
</dbReference>
<dbReference type="AlphaFoldDB" id="A0A7X6DCG7"/>
<accession>A0A7X6DCG7</accession>
<dbReference type="RefSeq" id="WP_168105657.1">
    <property type="nucleotide sequence ID" value="NZ_VTOX01000001.1"/>
</dbReference>
<dbReference type="PRINTS" id="PR01549">
    <property type="entry name" value="AUTOINDCRSYN"/>
</dbReference>
<dbReference type="PANTHER" id="PTHR39322:SF1">
    <property type="entry name" value="ISOVALERYL-HOMOSERINE LACTONE SYNTHASE"/>
    <property type="match status" value="1"/>
</dbReference>
<dbReference type="GO" id="GO:0009372">
    <property type="term" value="P:quorum sensing"/>
    <property type="evidence" value="ECO:0007669"/>
    <property type="project" value="UniProtKB-UniRule"/>
</dbReference>
<dbReference type="Gene3D" id="3.40.630.30">
    <property type="match status" value="1"/>
</dbReference>
<dbReference type="EC" id="2.3.1.184" evidence="1 8"/>
<evidence type="ECO:0000256" key="7">
    <source>
        <dbReference type="PROSITE-ProRule" id="PRU00533"/>
    </source>
</evidence>
<sequence>MNHIVATHQLREMSDSARIGMFRLRYDTFFTRLRWDVQTHDGLETDDFDGIDSARYIVAQSAQEEVDACWRLLPTLGPNMLRDVFPELLHGLPAPAAGDVWELSRFAIDSGRVSGADNAGNHQIGFGQLSVALMTEAARFAQENGIARYVTVTTAAIERMMKGLGLHIHRLGAPVRIGSVLTVACFIEVDEITLKAIGM</sequence>
<comment type="catalytic activity">
    <reaction evidence="6 8">
        <text>a fatty acyl-[ACP] + S-adenosyl-L-methionine = an N-acyl-L-homoserine lactone + S-methyl-5'-thioadenosine + holo-[ACP] + H(+)</text>
        <dbReference type="Rhea" id="RHEA:10096"/>
        <dbReference type="Rhea" id="RHEA-COMP:9685"/>
        <dbReference type="Rhea" id="RHEA-COMP:14125"/>
        <dbReference type="ChEBI" id="CHEBI:15378"/>
        <dbReference type="ChEBI" id="CHEBI:17509"/>
        <dbReference type="ChEBI" id="CHEBI:55474"/>
        <dbReference type="ChEBI" id="CHEBI:59789"/>
        <dbReference type="ChEBI" id="CHEBI:64479"/>
        <dbReference type="ChEBI" id="CHEBI:138651"/>
        <dbReference type="EC" id="2.3.1.184"/>
    </reaction>
</comment>
<dbReference type="EMBL" id="VTOX01000001">
    <property type="protein sequence ID" value="NKE64576.1"/>
    <property type="molecule type" value="Genomic_DNA"/>
</dbReference>
<evidence type="ECO:0000256" key="8">
    <source>
        <dbReference type="RuleBase" id="RU361135"/>
    </source>
</evidence>
<comment type="similarity">
    <text evidence="7 8">Belongs to the autoinducer synthase family.</text>
</comment>
<dbReference type="SUPFAM" id="SSF55729">
    <property type="entry name" value="Acyl-CoA N-acyltransferases (Nat)"/>
    <property type="match status" value="1"/>
</dbReference>
<dbReference type="InterPro" id="IPR016181">
    <property type="entry name" value="Acyl_CoA_acyltransferase"/>
</dbReference>
<name>A0A7X6DCG7_9BURK</name>
<evidence type="ECO:0000256" key="2">
    <source>
        <dbReference type="ARBA" id="ARBA00022654"/>
    </source>
</evidence>
<evidence type="ECO:0000256" key="1">
    <source>
        <dbReference type="ARBA" id="ARBA00012340"/>
    </source>
</evidence>
<dbReference type="InterPro" id="IPR018311">
    <property type="entry name" value="Autoind_synth_CS"/>
</dbReference>
<keyword evidence="10" id="KW-1185">Reference proteome</keyword>
<dbReference type="GO" id="GO:0007165">
    <property type="term" value="P:signal transduction"/>
    <property type="evidence" value="ECO:0007669"/>
    <property type="project" value="TreeGrafter"/>
</dbReference>
<reference evidence="9 10" key="1">
    <citation type="journal article" date="2020" name="Nature">
        <title>Bacterial chemolithoautotrophy via manganese oxidation.</title>
        <authorList>
            <person name="Yu H."/>
            <person name="Leadbetter J.R."/>
        </authorList>
    </citation>
    <scope>NUCLEOTIDE SEQUENCE [LARGE SCALE GENOMIC DNA]</scope>
    <source>
        <strain evidence="9 10">RBP-1</strain>
    </source>
</reference>
<proteinExistence type="inferred from homology"/>